<reference evidence="2" key="1">
    <citation type="submission" date="2019-05" db="EMBL/GenBank/DDBJ databases">
        <title>Annotation for the trematode Fasciolopsis buski.</title>
        <authorList>
            <person name="Choi Y.-J."/>
        </authorList>
    </citation>
    <scope>NUCLEOTIDE SEQUENCE</scope>
    <source>
        <strain evidence="2">HT</strain>
        <tissue evidence="2">Whole worm</tissue>
    </source>
</reference>
<dbReference type="InterPro" id="IPR053291">
    <property type="entry name" value="Ommatidial_diff-associated"/>
</dbReference>
<keyword evidence="1" id="KW-0812">Transmembrane</keyword>
<feature type="transmembrane region" description="Helical" evidence="1">
    <location>
        <begin position="60"/>
        <end position="78"/>
    </location>
</feature>
<evidence type="ECO:0008006" key="4">
    <source>
        <dbReference type="Google" id="ProtNLM"/>
    </source>
</evidence>
<accession>A0A8E0RP82</accession>
<name>A0A8E0RP82_9TREM</name>
<keyword evidence="1" id="KW-1133">Transmembrane helix</keyword>
<dbReference type="EMBL" id="LUCM01011472">
    <property type="protein sequence ID" value="KAA0183928.1"/>
    <property type="molecule type" value="Genomic_DNA"/>
</dbReference>
<proteinExistence type="predicted"/>
<dbReference type="OrthoDB" id="6256913at2759"/>
<protein>
    <recommendedName>
        <fullName evidence="4">Palmitoyltransferase</fullName>
    </recommendedName>
</protein>
<organism evidence="2 3">
    <name type="scientific">Fasciolopsis buskii</name>
    <dbReference type="NCBI Taxonomy" id="27845"/>
    <lineage>
        <taxon>Eukaryota</taxon>
        <taxon>Metazoa</taxon>
        <taxon>Spiralia</taxon>
        <taxon>Lophotrochozoa</taxon>
        <taxon>Platyhelminthes</taxon>
        <taxon>Trematoda</taxon>
        <taxon>Digenea</taxon>
        <taxon>Plagiorchiida</taxon>
        <taxon>Echinostomata</taxon>
        <taxon>Echinostomatoidea</taxon>
        <taxon>Fasciolidae</taxon>
        <taxon>Fasciolopsis</taxon>
    </lineage>
</organism>
<keyword evidence="1" id="KW-0472">Membrane</keyword>
<sequence>MRVHGKGTNCDKLWRVWYGILITGLHTFLVYVGISRYLAFKSQAFDAKFGGDWSQSGMNFTLAMIISALVFLCLFLFTCLTRTSNYANEGTQIGRDTDNLHLLTAFSQHWRSNVPMMSLGGQHHRGSDSHNNNNNNALPVNGGLVQRSGYTVCSDDDRGSAIDGEEIIAGPNFDTWSGKSGPNQEVYQPTYPGGKGPRMFSPSGENAGHLSIGRSMWILWHRFQRHFLPYANMLHLASAYCLILPLPIIHAQQIFHRALPIGKR</sequence>
<dbReference type="AlphaFoldDB" id="A0A8E0RP82"/>
<dbReference type="PANTHER" id="PTHR21579">
    <property type="entry name" value="PROTEIN TINCAR"/>
    <property type="match status" value="1"/>
</dbReference>
<feature type="transmembrane region" description="Helical" evidence="1">
    <location>
        <begin position="16"/>
        <end position="39"/>
    </location>
</feature>
<evidence type="ECO:0000256" key="1">
    <source>
        <dbReference type="SAM" id="Phobius"/>
    </source>
</evidence>
<evidence type="ECO:0000313" key="3">
    <source>
        <dbReference type="Proteomes" id="UP000728185"/>
    </source>
</evidence>
<keyword evidence="3" id="KW-1185">Reference proteome</keyword>
<dbReference type="PANTHER" id="PTHR21579:SF20">
    <property type="entry name" value="PROTEIN TINCAR"/>
    <property type="match status" value="1"/>
</dbReference>
<gene>
    <name evidence="2" type="ORF">FBUS_04121</name>
</gene>
<evidence type="ECO:0000313" key="2">
    <source>
        <dbReference type="EMBL" id="KAA0183928.1"/>
    </source>
</evidence>
<dbReference type="Proteomes" id="UP000728185">
    <property type="component" value="Unassembled WGS sequence"/>
</dbReference>
<comment type="caution">
    <text evidence="2">The sequence shown here is derived from an EMBL/GenBank/DDBJ whole genome shotgun (WGS) entry which is preliminary data.</text>
</comment>